<protein>
    <submittedName>
        <fullName evidence="1">Uncharacterized protein</fullName>
    </submittedName>
</protein>
<dbReference type="EMBL" id="LR746270">
    <property type="protein sequence ID" value="CAA7399696.1"/>
    <property type="molecule type" value="Genomic_DNA"/>
</dbReference>
<keyword evidence="2" id="KW-1185">Reference proteome</keyword>
<evidence type="ECO:0000313" key="2">
    <source>
        <dbReference type="Proteomes" id="UP000663760"/>
    </source>
</evidence>
<reference evidence="1" key="1">
    <citation type="submission" date="2020-02" db="EMBL/GenBank/DDBJ databases">
        <authorList>
            <person name="Scholz U."/>
            <person name="Mascher M."/>
            <person name="Fiebig A."/>
        </authorList>
    </citation>
    <scope>NUCLEOTIDE SEQUENCE</scope>
</reference>
<dbReference type="AlphaFoldDB" id="A0A7I8KQW3"/>
<evidence type="ECO:0000313" key="1">
    <source>
        <dbReference type="EMBL" id="CAA7399696.1"/>
    </source>
</evidence>
<sequence>MTEAGGDLRRVFLKEMVHLCLVLAWEAVNRPASSRRCCSTPHLEHSL</sequence>
<name>A0A7I8KQW3_SPIIN</name>
<proteinExistence type="predicted"/>
<accession>A0A7I8KQW3</accession>
<dbReference type="Proteomes" id="UP000663760">
    <property type="component" value="Chromosome 7"/>
</dbReference>
<gene>
    <name evidence="1" type="ORF">SI8410_07010366</name>
</gene>
<organism evidence="1 2">
    <name type="scientific">Spirodela intermedia</name>
    <name type="common">Intermediate duckweed</name>
    <dbReference type="NCBI Taxonomy" id="51605"/>
    <lineage>
        <taxon>Eukaryota</taxon>
        <taxon>Viridiplantae</taxon>
        <taxon>Streptophyta</taxon>
        <taxon>Embryophyta</taxon>
        <taxon>Tracheophyta</taxon>
        <taxon>Spermatophyta</taxon>
        <taxon>Magnoliopsida</taxon>
        <taxon>Liliopsida</taxon>
        <taxon>Araceae</taxon>
        <taxon>Lemnoideae</taxon>
        <taxon>Spirodela</taxon>
    </lineage>
</organism>